<comment type="caution">
    <text evidence="14">The sequence shown here is derived from an EMBL/GenBank/DDBJ whole genome shotgun (WGS) entry which is preliminary data.</text>
</comment>
<feature type="compositionally biased region" description="Polar residues" evidence="12">
    <location>
        <begin position="437"/>
        <end position="448"/>
    </location>
</feature>
<feature type="region of interest" description="Disordered" evidence="12">
    <location>
        <begin position="574"/>
        <end position="626"/>
    </location>
</feature>
<evidence type="ECO:0000259" key="13">
    <source>
        <dbReference type="Pfam" id="PF03416"/>
    </source>
</evidence>
<proteinExistence type="inferred from homology"/>
<keyword evidence="6 11" id="KW-0378">Hydrolase</keyword>
<keyword evidence="3" id="KW-0813">Transport</keyword>
<evidence type="ECO:0000256" key="9">
    <source>
        <dbReference type="ARBA" id="ARBA00023006"/>
    </source>
</evidence>
<evidence type="ECO:0000256" key="8">
    <source>
        <dbReference type="ARBA" id="ARBA00022927"/>
    </source>
</evidence>
<dbReference type="Proteomes" id="UP001146793">
    <property type="component" value="Unassembled WGS sequence"/>
</dbReference>
<dbReference type="GO" id="GO:0015031">
    <property type="term" value="P:protein transport"/>
    <property type="evidence" value="ECO:0007669"/>
    <property type="project" value="UniProtKB-KW"/>
</dbReference>
<dbReference type="InterPro" id="IPR046792">
    <property type="entry name" value="Peptidase_C54_cat"/>
</dbReference>
<evidence type="ECO:0000256" key="7">
    <source>
        <dbReference type="ARBA" id="ARBA00022807"/>
    </source>
</evidence>
<feature type="compositionally biased region" description="Low complexity" evidence="12">
    <location>
        <begin position="351"/>
        <end position="378"/>
    </location>
</feature>
<dbReference type="InterPro" id="IPR005078">
    <property type="entry name" value="Peptidase_C54"/>
</dbReference>
<keyword evidence="5 11" id="KW-0645">Protease</keyword>
<evidence type="ECO:0000256" key="10">
    <source>
        <dbReference type="ARBA" id="ARBA00029362"/>
    </source>
</evidence>
<dbReference type="PANTHER" id="PTHR22624">
    <property type="entry name" value="CYSTEINE PROTEASE ATG4"/>
    <property type="match status" value="1"/>
</dbReference>
<feature type="domain" description="Peptidase C54 catalytic" evidence="13">
    <location>
        <begin position="695"/>
        <end position="825"/>
    </location>
</feature>
<reference evidence="14" key="1">
    <citation type="submission" date="2022-08" db="EMBL/GenBank/DDBJ databases">
        <title>Novel sulphate-reducing endosymbionts in the free-living metamonad Anaeramoeba.</title>
        <authorList>
            <person name="Jerlstrom-Hultqvist J."/>
            <person name="Cepicka I."/>
            <person name="Gallot-Lavallee L."/>
            <person name="Salas-Leiva D."/>
            <person name="Curtis B.A."/>
            <person name="Zahonova K."/>
            <person name="Pipaliya S."/>
            <person name="Dacks J."/>
            <person name="Roger A.J."/>
        </authorList>
    </citation>
    <scope>NUCLEOTIDE SEQUENCE</scope>
    <source>
        <strain evidence="14">Busselton2</strain>
    </source>
</reference>
<feature type="compositionally biased region" description="Basic residues" evidence="12">
    <location>
        <begin position="474"/>
        <end position="490"/>
    </location>
</feature>
<dbReference type="GO" id="GO:0016485">
    <property type="term" value="P:protein processing"/>
    <property type="evidence" value="ECO:0007669"/>
    <property type="project" value="TreeGrafter"/>
</dbReference>
<evidence type="ECO:0000256" key="2">
    <source>
        <dbReference type="ARBA" id="ARBA00010958"/>
    </source>
</evidence>
<feature type="compositionally biased region" description="Basic and acidic residues" evidence="12">
    <location>
        <begin position="583"/>
        <end position="608"/>
    </location>
</feature>
<dbReference type="GO" id="GO:0004197">
    <property type="term" value="F:cysteine-type endopeptidase activity"/>
    <property type="evidence" value="ECO:0007669"/>
    <property type="project" value="TreeGrafter"/>
</dbReference>
<keyword evidence="9 11" id="KW-0072">Autophagy</keyword>
<organism evidence="14 15">
    <name type="scientific">Anaeramoeba flamelloides</name>
    <dbReference type="NCBI Taxonomy" id="1746091"/>
    <lineage>
        <taxon>Eukaryota</taxon>
        <taxon>Metamonada</taxon>
        <taxon>Anaeramoebidae</taxon>
        <taxon>Anaeramoeba</taxon>
    </lineage>
</organism>
<dbReference type="EMBL" id="JANTQA010000023">
    <property type="protein sequence ID" value="KAJ3445377.1"/>
    <property type="molecule type" value="Genomic_DNA"/>
</dbReference>
<dbReference type="EC" id="3.4.22.-" evidence="11"/>
<comment type="function">
    <text evidence="11">Cysteine protease that plays a key role in autophagy by mediating both proteolytic activation and delipidation of ATG8 family proteins.</text>
</comment>
<evidence type="ECO:0000256" key="6">
    <source>
        <dbReference type="ARBA" id="ARBA00022801"/>
    </source>
</evidence>
<dbReference type="GO" id="GO:0005737">
    <property type="term" value="C:cytoplasm"/>
    <property type="evidence" value="ECO:0007669"/>
    <property type="project" value="UniProtKB-SubCell"/>
</dbReference>
<evidence type="ECO:0000256" key="1">
    <source>
        <dbReference type="ARBA" id="ARBA00004496"/>
    </source>
</evidence>
<name>A0AAV7ZTU6_9EUKA</name>
<dbReference type="GO" id="GO:0035973">
    <property type="term" value="P:aggrephagy"/>
    <property type="evidence" value="ECO:0007669"/>
    <property type="project" value="TreeGrafter"/>
</dbReference>
<dbReference type="GO" id="GO:0000423">
    <property type="term" value="P:mitophagy"/>
    <property type="evidence" value="ECO:0007669"/>
    <property type="project" value="TreeGrafter"/>
</dbReference>
<dbReference type="GO" id="GO:0000045">
    <property type="term" value="P:autophagosome assembly"/>
    <property type="evidence" value="ECO:0007669"/>
    <property type="project" value="TreeGrafter"/>
</dbReference>
<feature type="compositionally biased region" description="Basic residues" evidence="12">
    <location>
        <begin position="449"/>
        <end position="458"/>
    </location>
</feature>
<evidence type="ECO:0000256" key="12">
    <source>
        <dbReference type="SAM" id="MobiDB-lite"/>
    </source>
</evidence>
<comment type="subcellular location">
    <subcellularLocation>
        <location evidence="1 11">Cytoplasm</location>
    </subcellularLocation>
</comment>
<dbReference type="SUPFAM" id="SSF54001">
    <property type="entry name" value="Cysteine proteinases"/>
    <property type="match status" value="1"/>
</dbReference>
<evidence type="ECO:0000256" key="3">
    <source>
        <dbReference type="ARBA" id="ARBA00022448"/>
    </source>
</evidence>
<evidence type="ECO:0000313" key="14">
    <source>
        <dbReference type="EMBL" id="KAJ3445377.1"/>
    </source>
</evidence>
<keyword evidence="8 11" id="KW-0653">Protein transport</keyword>
<dbReference type="GO" id="GO:0034727">
    <property type="term" value="P:piecemeal microautophagy of the nucleus"/>
    <property type="evidence" value="ECO:0007669"/>
    <property type="project" value="TreeGrafter"/>
</dbReference>
<protein>
    <recommendedName>
        <fullName evidence="11">Cysteine protease</fullName>
        <ecNumber evidence="11">3.4.22.-</ecNumber>
    </recommendedName>
</protein>
<dbReference type="GO" id="GO:0019786">
    <property type="term" value="F:protein-phosphatidylethanolamide deconjugating activity"/>
    <property type="evidence" value="ECO:0007669"/>
    <property type="project" value="InterPro"/>
</dbReference>
<evidence type="ECO:0000313" key="15">
    <source>
        <dbReference type="Proteomes" id="UP001146793"/>
    </source>
</evidence>
<feature type="domain" description="Peptidase C54 catalytic" evidence="13">
    <location>
        <begin position="45"/>
        <end position="215"/>
    </location>
</feature>
<feature type="region of interest" description="Disordered" evidence="12">
    <location>
        <begin position="437"/>
        <end position="495"/>
    </location>
</feature>
<keyword evidence="4 11" id="KW-0963">Cytoplasm</keyword>
<dbReference type="Pfam" id="PF03416">
    <property type="entry name" value="Peptidase_C54"/>
    <property type="match status" value="2"/>
</dbReference>
<evidence type="ECO:0000256" key="11">
    <source>
        <dbReference type="RuleBase" id="RU363115"/>
    </source>
</evidence>
<gene>
    <name evidence="14" type="ORF">M0812_11250</name>
</gene>
<dbReference type="InterPro" id="IPR038765">
    <property type="entry name" value="Papain-like_cys_pep_sf"/>
</dbReference>
<comment type="similarity">
    <text evidence="2 11">Belongs to the peptidase C54 family.</text>
</comment>
<dbReference type="PANTHER" id="PTHR22624:SF49">
    <property type="entry name" value="CYSTEINE PROTEASE"/>
    <property type="match status" value="1"/>
</dbReference>
<feature type="region of interest" description="Disordered" evidence="12">
    <location>
        <begin position="341"/>
        <end position="401"/>
    </location>
</feature>
<accession>A0AAV7ZTU6</accession>
<feature type="compositionally biased region" description="Basic and acidic residues" evidence="12">
    <location>
        <begin position="459"/>
        <end position="473"/>
    </location>
</feature>
<keyword evidence="7" id="KW-0788">Thiol protease</keyword>
<sequence>MINKVRNSVRHYVQIRGIESDDPIKMLGKKYNCKKQYSRPENKWEDFLQDLRSRIFLSYRNKFQSIHGYTSDTGWGCMYRTGQMMLAQAFQQYLLGRDWTLQKSTVEEMLIYFTIIRWFGDTSLSPYSIHKMASEGYELGIKPGEWHSPTTVSVVLRKLVSRNHDNYFQMYVAQDSCIRLASIEELEKKSTSRDIRKQLFSSILSDEFYYDLKISNKNKINLHKSKQISIYIDKKLFSEKVIKLQKKKKTKSYHLGYLTERLNEMKIEELRKKSYNKPGEFLSEEVSKLKEENTQLIKNDSINKKIKNLTPSFGLKKKKQINPQLLNEIKEFPLKELNHIATGEDDEKNNKNSPNKNNQKQILKNQKKINNYEKNNQKNNKKRRLHRKAKSISIMKRKKKVPKKVEIPNKIEVKELKVISKRIDNVLDLFDTFTSSNQNKDTLNIKNNSPKKRFKKHKSESFIEEHDLNIKIKKDQKKPKKKNQNSKMKNKKENRFENIEIESLINEEISSNSSTKIDETEDDFDDFDIIDDDEIEGYWKQQSKDTTSTLLEAEELKNAKKRVKNIIKNDVDINQEKEEESNHDENENEGRKGVNGLNEEKEIKKENDNDNENSKNNNKSEKNGISINDKHKLIKLELEFTEEKTNFQNNTNDNKNDTDIDNDIDIDIDIDFLEIDKEFEEDLELIPEIEKKIRVKVNLKIEDDEDENKNWTPLIIFIPIRLGLKKFNEAYSEPLKEIFSFPYTLGVVGGKPNTSYYFVAVQNDHLYYLDPHITQNSLETHNRIVFDIKSYNQNFTYRMSIKKIDPSMMLGFLLKTRNEYKDFLQKSKVFLEKWKSKAIFSII</sequence>
<comment type="catalytic activity">
    <reaction evidence="10">
        <text>[protein]-C-terminal L-amino acid-glycyl-phosphatidylethanolamide + H2O = [protein]-C-terminal L-amino acid-glycine + a 1,2-diacyl-sn-glycero-3-phosphoethanolamine</text>
        <dbReference type="Rhea" id="RHEA:67548"/>
        <dbReference type="Rhea" id="RHEA-COMP:17323"/>
        <dbReference type="Rhea" id="RHEA-COMP:17324"/>
        <dbReference type="ChEBI" id="CHEBI:15377"/>
        <dbReference type="ChEBI" id="CHEBI:64612"/>
        <dbReference type="ChEBI" id="CHEBI:172940"/>
        <dbReference type="ChEBI" id="CHEBI:172941"/>
    </reaction>
    <physiologicalReaction direction="left-to-right" evidence="10">
        <dbReference type="Rhea" id="RHEA:67549"/>
    </physiologicalReaction>
</comment>
<evidence type="ECO:0000256" key="5">
    <source>
        <dbReference type="ARBA" id="ARBA00022670"/>
    </source>
</evidence>
<feature type="compositionally biased region" description="Basic residues" evidence="12">
    <location>
        <begin position="379"/>
        <end position="401"/>
    </location>
</feature>
<dbReference type="AlphaFoldDB" id="A0AAV7ZTU6"/>
<evidence type="ECO:0000256" key="4">
    <source>
        <dbReference type="ARBA" id="ARBA00022490"/>
    </source>
</evidence>